<dbReference type="AlphaFoldDB" id="A0AAV4PBZ2"/>
<gene>
    <name evidence="1" type="ORF">CEXT_95111</name>
</gene>
<comment type="caution">
    <text evidence="1">The sequence shown here is derived from an EMBL/GenBank/DDBJ whole genome shotgun (WGS) entry which is preliminary data.</text>
</comment>
<dbReference type="Proteomes" id="UP001054945">
    <property type="component" value="Unassembled WGS sequence"/>
</dbReference>
<evidence type="ECO:0000313" key="1">
    <source>
        <dbReference type="EMBL" id="GIX94591.1"/>
    </source>
</evidence>
<organism evidence="1 2">
    <name type="scientific">Caerostris extrusa</name>
    <name type="common">Bark spider</name>
    <name type="synonym">Caerostris bankana</name>
    <dbReference type="NCBI Taxonomy" id="172846"/>
    <lineage>
        <taxon>Eukaryota</taxon>
        <taxon>Metazoa</taxon>
        <taxon>Ecdysozoa</taxon>
        <taxon>Arthropoda</taxon>
        <taxon>Chelicerata</taxon>
        <taxon>Arachnida</taxon>
        <taxon>Araneae</taxon>
        <taxon>Araneomorphae</taxon>
        <taxon>Entelegynae</taxon>
        <taxon>Araneoidea</taxon>
        <taxon>Araneidae</taxon>
        <taxon>Caerostris</taxon>
    </lineage>
</organism>
<dbReference type="EMBL" id="BPLR01004395">
    <property type="protein sequence ID" value="GIX94591.1"/>
    <property type="molecule type" value="Genomic_DNA"/>
</dbReference>
<name>A0AAV4PBZ2_CAEEX</name>
<keyword evidence="2" id="KW-1185">Reference proteome</keyword>
<sequence>MKPGQPQKVFTMQIGGGFSPPIHQESRAKFPLSPCLRREGGFSKETVTSGCQGSFYEENARVNRWVKSEWLGFSLKEGREKKKKIANRPSRYVKLAFSIHSCIGYSECVVGGGEAHKTGNRETDLRNRCVADPLMRKRSLIHPHRALALLWVSSWQHNVIATACPPLPSNCCRLLVQVYNVGATKLIRISDSSRRKSSRFAGMLQAMIIKSPLVIRMLLQTVMFIDVVEYRVENKLFADSMSPNRMNCQYLYAYFI</sequence>
<reference evidence="1 2" key="1">
    <citation type="submission" date="2021-06" db="EMBL/GenBank/DDBJ databases">
        <title>Caerostris extrusa draft genome.</title>
        <authorList>
            <person name="Kono N."/>
            <person name="Arakawa K."/>
        </authorList>
    </citation>
    <scope>NUCLEOTIDE SEQUENCE [LARGE SCALE GENOMIC DNA]</scope>
</reference>
<protein>
    <submittedName>
        <fullName evidence="1">Uncharacterized protein</fullName>
    </submittedName>
</protein>
<evidence type="ECO:0000313" key="2">
    <source>
        <dbReference type="Proteomes" id="UP001054945"/>
    </source>
</evidence>
<accession>A0AAV4PBZ2</accession>
<proteinExistence type="predicted"/>